<sequence length="427" mass="49342">MINSASLHAVNEARFSQRFIRPRYDSYCFANLPPTIEFLFTGKQQQQMLPLDAFGDLPRNYTNVIFFFIDSFGWRFFERVSERFHFLKAIQTEGAISKMTSQFPSTTAAHVTCIHTGLDVGQSGIYEWNYYEPLVDDIITPLLFSYARDKVVRDTVKRAAIPAERFFPKQTFYQTLQQQGIASHILQYQAYTPSTYSDIVFRGASVHPYKTIQEAFDLLVALVTARPTQPTYYFLYFDRIDTASHNHGPYSRQATEVADSLFTLMDHLFYKNIRGKAGNTLFMLTADHGQVEVDPQTTFYLNRQMPGFTRYLKTNQKGAPLVPAGSPRDMFLHIKEECLDEAVGELRRRLAGRAEVYPTQELLEQHFFGLHEPSPALRSRLGNVVILPYRYETVWWYEEGRFEMHFQGHHGGLTAEEMEIPLLLLPL</sequence>
<protein>
    <submittedName>
        <fullName evidence="1">Alkaline phosphatase family protein</fullName>
    </submittedName>
</protein>
<dbReference type="InterPro" id="IPR002591">
    <property type="entry name" value="Phosphodiest/P_Trfase"/>
</dbReference>
<dbReference type="Proteomes" id="UP000290365">
    <property type="component" value="Chromosome"/>
</dbReference>
<reference evidence="1 2" key="1">
    <citation type="submission" date="2019-01" db="EMBL/GenBank/DDBJ databases">
        <title>Ktedonosporobacter rubrisoli SCAWS-G2.</title>
        <authorList>
            <person name="Huang Y."/>
            <person name="Yan B."/>
        </authorList>
    </citation>
    <scope>NUCLEOTIDE SEQUENCE [LARGE SCALE GENOMIC DNA]</scope>
    <source>
        <strain evidence="1 2">SCAWS-G2</strain>
    </source>
</reference>
<dbReference type="GO" id="GO:0016787">
    <property type="term" value="F:hydrolase activity"/>
    <property type="evidence" value="ECO:0007669"/>
    <property type="project" value="UniProtKB-ARBA"/>
</dbReference>
<dbReference type="OrthoDB" id="9779267at2"/>
<dbReference type="AlphaFoldDB" id="A0A4P6JTJ9"/>
<dbReference type="KEGG" id="kbs:EPA93_24110"/>
<dbReference type="PANTHER" id="PTHR10151:SF120">
    <property type="entry name" value="BIS(5'-ADENOSYL)-TRIPHOSPHATASE"/>
    <property type="match status" value="1"/>
</dbReference>
<dbReference type="EMBL" id="CP035758">
    <property type="protein sequence ID" value="QBD78898.1"/>
    <property type="molecule type" value="Genomic_DNA"/>
</dbReference>
<dbReference type="RefSeq" id="WP_129889951.1">
    <property type="nucleotide sequence ID" value="NZ_CP035758.1"/>
</dbReference>
<dbReference type="PANTHER" id="PTHR10151">
    <property type="entry name" value="ECTONUCLEOTIDE PYROPHOSPHATASE/PHOSPHODIESTERASE"/>
    <property type="match status" value="1"/>
</dbReference>
<organism evidence="1 2">
    <name type="scientific">Ktedonosporobacter rubrisoli</name>
    <dbReference type="NCBI Taxonomy" id="2509675"/>
    <lineage>
        <taxon>Bacteria</taxon>
        <taxon>Bacillati</taxon>
        <taxon>Chloroflexota</taxon>
        <taxon>Ktedonobacteria</taxon>
        <taxon>Ktedonobacterales</taxon>
        <taxon>Ktedonosporobacteraceae</taxon>
        <taxon>Ktedonosporobacter</taxon>
    </lineage>
</organism>
<accession>A0A4P6JTJ9</accession>
<dbReference type="SUPFAM" id="SSF53649">
    <property type="entry name" value="Alkaline phosphatase-like"/>
    <property type="match status" value="1"/>
</dbReference>
<proteinExistence type="predicted"/>
<keyword evidence="2" id="KW-1185">Reference proteome</keyword>
<dbReference type="Gene3D" id="3.40.720.10">
    <property type="entry name" value="Alkaline Phosphatase, subunit A"/>
    <property type="match status" value="1"/>
</dbReference>
<name>A0A4P6JTJ9_KTERU</name>
<evidence type="ECO:0000313" key="1">
    <source>
        <dbReference type="EMBL" id="QBD78898.1"/>
    </source>
</evidence>
<evidence type="ECO:0000313" key="2">
    <source>
        <dbReference type="Proteomes" id="UP000290365"/>
    </source>
</evidence>
<gene>
    <name evidence="1" type="ORF">EPA93_24110</name>
</gene>
<dbReference type="InterPro" id="IPR017850">
    <property type="entry name" value="Alkaline_phosphatase_core_sf"/>
</dbReference>
<dbReference type="Pfam" id="PF01663">
    <property type="entry name" value="Phosphodiest"/>
    <property type="match status" value="1"/>
</dbReference>